<keyword evidence="4" id="KW-0808">Transferase</keyword>
<dbReference type="SFLD" id="SFLDG00358">
    <property type="entry name" value="Main_(cytGST)"/>
    <property type="match status" value="1"/>
</dbReference>
<dbReference type="STRING" id="34690.A0A182TZE2"/>
<dbReference type="InterPro" id="IPR040079">
    <property type="entry name" value="Glutathione_S-Trfase"/>
</dbReference>
<evidence type="ECO:0000256" key="2">
    <source>
        <dbReference type="ARBA" id="ARBA00011738"/>
    </source>
</evidence>
<dbReference type="SFLD" id="SFLDS00019">
    <property type="entry name" value="Glutathione_Transferase_(cytos"/>
    <property type="match status" value="1"/>
</dbReference>
<dbReference type="Proteomes" id="UP000075902">
    <property type="component" value="Unassembled WGS sequence"/>
</dbReference>
<dbReference type="VEuPathDB" id="VectorBase:AMEC011110"/>
<dbReference type="InterPro" id="IPR036282">
    <property type="entry name" value="Glutathione-S-Trfase_C_sf"/>
</dbReference>
<proteinExistence type="inferred from homology"/>
<organism evidence="9 10">
    <name type="scientific">Anopheles melas</name>
    <dbReference type="NCBI Taxonomy" id="34690"/>
    <lineage>
        <taxon>Eukaryota</taxon>
        <taxon>Metazoa</taxon>
        <taxon>Ecdysozoa</taxon>
        <taxon>Arthropoda</taxon>
        <taxon>Hexapoda</taxon>
        <taxon>Insecta</taxon>
        <taxon>Pterygota</taxon>
        <taxon>Neoptera</taxon>
        <taxon>Endopterygota</taxon>
        <taxon>Diptera</taxon>
        <taxon>Nematocera</taxon>
        <taxon>Culicoidea</taxon>
        <taxon>Culicidae</taxon>
        <taxon>Anophelinae</taxon>
        <taxon>Anopheles</taxon>
    </lineage>
</organism>
<dbReference type="PROSITE" id="PS50405">
    <property type="entry name" value="GST_CTER"/>
    <property type="match status" value="1"/>
</dbReference>
<sequence length="269" mass="30269">MAPIVLYSTRRTPAGRAVELTAKMIGIELDVQYIDLAKKENMTEEYLKMNPMHTVPTVNDNGVPLYDSHAIIIYLVQKYAKDDTLYPAKDLVKQANINAMLHFESGVLFARLRWILEPVFYWGQTEVPQEKIDSVHKAYDLLEATLKTSGTDYLVGRTITLADISVSTSLCTLNALFPADASKYPLVLAYLKRLEQTMPHYQEINTDRANEALQLYNQKLGKYGSSCMRRIQAVIFGNLDSSSGTTPTSVAMLEMQLKSAIVRLSPTMY</sequence>
<evidence type="ECO:0000259" key="8">
    <source>
        <dbReference type="PROSITE" id="PS50405"/>
    </source>
</evidence>
<dbReference type="PANTHER" id="PTHR43969:SF3">
    <property type="entry name" value="GLUTATHIONE S TRANSFERASE E11, ISOFORM A-RELATED"/>
    <property type="match status" value="1"/>
</dbReference>
<evidence type="ECO:0000256" key="5">
    <source>
        <dbReference type="ARBA" id="ARBA00041523"/>
    </source>
</evidence>
<dbReference type="InterPro" id="IPR004046">
    <property type="entry name" value="GST_C"/>
</dbReference>
<feature type="domain" description="GST C-terminal" evidence="8">
    <location>
        <begin position="90"/>
        <end position="213"/>
    </location>
</feature>
<comment type="catalytic activity">
    <reaction evidence="6">
        <text>RX + glutathione = an S-substituted glutathione + a halide anion + H(+)</text>
        <dbReference type="Rhea" id="RHEA:16437"/>
        <dbReference type="ChEBI" id="CHEBI:15378"/>
        <dbReference type="ChEBI" id="CHEBI:16042"/>
        <dbReference type="ChEBI" id="CHEBI:17792"/>
        <dbReference type="ChEBI" id="CHEBI:57925"/>
        <dbReference type="ChEBI" id="CHEBI:90779"/>
        <dbReference type="EC" id="2.5.1.18"/>
    </reaction>
</comment>
<evidence type="ECO:0000313" key="9">
    <source>
        <dbReference type="EnsemblMetazoa" id="AMEC011110-PA"/>
    </source>
</evidence>
<dbReference type="CDD" id="cd03177">
    <property type="entry name" value="GST_C_Delta_Epsilon"/>
    <property type="match status" value="1"/>
</dbReference>
<dbReference type="FunFam" id="3.40.30.10:FF:000208">
    <property type="entry name" value="glutathione S-transferase 1"/>
    <property type="match status" value="1"/>
</dbReference>
<dbReference type="InterPro" id="IPR004045">
    <property type="entry name" value="Glutathione_S-Trfase_N"/>
</dbReference>
<protein>
    <recommendedName>
        <fullName evidence="3">glutathione transferase</fullName>
        <ecNumber evidence="3">2.5.1.18</ecNumber>
    </recommendedName>
    <alternativeName>
        <fullName evidence="5">GST class-theta</fullName>
    </alternativeName>
</protein>
<dbReference type="InterPro" id="IPR010987">
    <property type="entry name" value="Glutathione-S-Trfase_C-like"/>
</dbReference>
<name>A0A182TZE2_9DIPT</name>
<accession>A0A182TZE2</accession>
<dbReference type="CDD" id="cd03045">
    <property type="entry name" value="GST_N_Delta_Epsilon"/>
    <property type="match status" value="1"/>
</dbReference>
<reference evidence="9" key="2">
    <citation type="submission" date="2020-05" db="UniProtKB">
        <authorList>
            <consortium name="EnsemblMetazoa"/>
        </authorList>
    </citation>
    <scope>IDENTIFICATION</scope>
    <source>
        <strain evidence="9">CM1001059</strain>
    </source>
</reference>
<dbReference type="SUPFAM" id="SSF47616">
    <property type="entry name" value="GST C-terminal domain-like"/>
    <property type="match status" value="1"/>
</dbReference>
<feature type="domain" description="GST N-terminal" evidence="7">
    <location>
        <begin position="2"/>
        <end position="83"/>
    </location>
</feature>
<dbReference type="AlphaFoldDB" id="A0A182TZE2"/>
<evidence type="ECO:0000259" key="7">
    <source>
        <dbReference type="PROSITE" id="PS50404"/>
    </source>
</evidence>
<evidence type="ECO:0000256" key="1">
    <source>
        <dbReference type="ARBA" id="ARBA00009899"/>
    </source>
</evidence>
<dbReference type="GO" id="GO:0004364">
    <property type="term" value="F:glutathione transferase activity"/>
    <property type="evidence" value="ECO:0007669"/>
    <property type="project" value="UniProtKB-EC"/>
</dbReference>
<dbReference type="GO" id="GO:0006749">
    <property type="term" value="P:glutathione metabolic process"/>
    <property type="evidence" value="ECO:0007669"/>
    <property type="project" value="TreeGrafter"/>
</dbReference>
<dbReference type="EC" id="2.5.1.18" evidence="3"/>
<dbReference type="Pfam" id="PF14497">
    <property type="entry name" value="GST_C_3"/>
    <property type="match status" value="1"/>
</dbReference>
<reference evidence="10" key="1">
    <citation type="submission" date="2014-01" db="EMBL/GenBank/DDBJ databases">
        <title>The Genome Sequence of Anopheles melas CM1001059_A (V2).</title>
        <authorList>
            <consortium name="The Broad Institute Genomics Platform"/>
            <person name="Neafsey D.E."/>
            <person name="Besansky N."/>
            <person name="Howell P."/>
            <person name="Walton C."/>
            <person name="Young S.K."/>
            <person name="Zeng Q."/>
            <person name="Gargeya S."/>
            <person name="Fitzgerald M."/>
            <person name="Haas B."/>
            <person name="Abouelleil A."/>
            <person name="Allen A.W."/>
            <person name="Alvarado L."/>
            <person name="Arachchi H.M."/>
            <person name="Berlin A.M."/>
            <person name="Chapman S.B."/>
            <person name="Gainer-Dewar J."/>
            <person name="Goldberg J."/>
            <person name="Griggs A."/>
            <person name="Gujja S."/>
            <person name="Hansen M."/>
            <person name="Howarth C."/>
            <person name="Imamovic A."/>
            <person name="Ireland A."/>
            <person name="Larimer J."/>
            <person name="McCowan C."/>
            <person name="Murphy C."/>
            <person name="Pearson M."/>
            <person name="Poon T.W."/>
            <person name="Priest M."/>
            <person name="Roberts A."/>
            <person name="Saif S."/>
            <person name="Shea T."/>
            <person name="Sisk P."/>
            <person name="Sykes S."/>
            <person name="Wortman J."/>
            <person name="Nusbaum C."/>
            <person name="Birren B."/>
        </authorList>
    </citation>
    <scope>NUCLEOTIDE SEQUENCE [LARGE SCALE GENOMIC DNA]</scope>
    <source>
        <strain evidence="10">CM1001059</strain>
    </source>
</reference>
<evidence type="ECO:0000313" key="10">
    <source>
        <dbReference type="Proteomes" id="UP000075902"/>
    </source>
</evidence>
<dbReference type="InterPro" id="IPR036249">
    <property type="entry name" value="Thioredoxin-like_sf"/>
</dbReference>
<dbReference type="Pfam" id="PF02798">
    <property type="entry name" value="GST_N"/>
    <property type="match status" value="1"/>
</dbReference>
<dbReference type="Gene3D" id="1.20.1050.10">
    <property type="match status" value="1"/>
</dbReference>
<dbReference type="SUPFAM" id="SSF52833">
    <property type="entry name" value="Thioredoxin-like"/>
    <property type="match status" value="1"/>
</dbReference>
<evidence type="ECO:0000256" key="6">
    <source>
        <dbReference type="ARBA" id="ARBA00047960"/>
    </source>
</evidence>
<dbReference type="PANTHER" id="PTHR43969">
    <property type="entry name" value="GLUTATHIONE S TRANSFERASE D10, ISOFORM A-RELATED"/>
    <property type="match status" value="1"/>
</dbReference>
<keyword evidence="10" id="KW-1185">Reference proteome</keyword>
<dbReference type="EnsemblMetazoa" id="AMEC011110-RA">
    <property type="protein sequence ID" value="AMEC011110-PA"/>
    <property type="gene ID" value="AMEC011110"/>
</dbReference>
<dbReference type="Gene3D" id="3.40.30.10">
    <property type="entry name" value="Glutaredoxin"/>
    <property type="match status" value="1"/>
</dbReference>
<evidence type="ECO:0000256" key="3">
    <source>
        <dbReference type="ARBA" id="ARBA00012452"/>
    </source>
</evidence>
<comment type="similarity">
    <text evidence="1">Belongs to the GST superfamily. Theta family.</text>
</comment>
<dbReference type="PROSITE" id="PS50404">
    <property type="entry name" value="GST_NTER"/>
    <property type="match status" value="1"/>
</dbReference>
<dbReference type="FunFam" id="1.20.1050.10:FF:000007">
    <property type="entry name" value="Glutathione S-transferase 1-1"/>
    <property type="match status" value="1"/>
</dbReference>
<comment type="subunit">
    <text evidence="2">Homodimer.</text>
</comment>
<evidence type="ECO:0000256" key="4">
    <source>
        <dbReference type="ARBA" id="ARBA00022679"/>
    </source>
</evidence>